<name>A0A9D3RIC6_ANGAN</name>
<comment type="caution">
    <text evidence="1">The sequence shown here is derived from an EMBL/GenBank/DDBJ whole genome shotgun (WGS) entry which is preliminary data.</text>
</comment>
<evidence type="ECO:0000313" key="1">
    <source>
        <dbReference type="EMBL" id="KAG5831359.1"/>
    </source>
</evidence>
<reference evidence="1" key="1">
    <citation type="submission" date="2021-01" db="EMBL/GenBank/DDBJ databases">
        <title>A chromosome-scale assembly of European eel, Anguilla anguilla.</title>
        <authorList>
            <person name="Henkel C."/>
            <person name="Jong-Raadsen S.A."/>
            <person name="Dufour S."/>
            <person name="Weltzien F.-A."/>
            <person name="Palstra A.P."/>
            <person name="Pelster B."/>
            <person name="Spaink H.P."/>
            <person name="Van Den Thillart G.E."/>
            <person name="Jansen H."/>
            <person name="Zahm M."/>
            <person name="Klopp C."/>
            <person name="Cedric C."/>
            <person name="Louis A."/>
            <person name="Berthelot C."/>
            <person name="Parey E."/>
            <person name="Roest Crollius H."/>
            <person name="Montfort J."/>
            <person name="Robinson-Rechavi M."/>
            <person name="Bucao C."/>
            <person name="Bouchez O."/>
            <person name="Gislard M."/>
            <person name="Lluch J."/>
            <person name="Milhes M."/>
            <person name="Lampietro C."/>
            <person name="Lopez Roques C."/>
            <person name="Donnadieu C."/>
            <person name="Braasch I."/>
            <person name="Desvignes T."/>
            <person name="Postlethwait J."/>
            <person name="Bobe J."/>
            <person name="Guiguen Y."/>
            <person name="Dirks R."/>
        </authorList>
    </citation>
    <scope>NUCLEOTIDE SEQUENCE</scope>
    <source>
        <strain evidence="1">Tag_6206</strain>
        <tissue evidence="1">Liver</tissue>
    </source>
</reference>
<dbReference type="EMBL" id="JAFIRN010000018">
    <property type="protein sequence ID" value="KAG5831359.1"/>
    <property type="molecule type" value="Genomic_DNA"/>
</dbReference>
<organism evidence="1 2">
    <name type="scientific">Anguilla anguilla</name>
    <name type="common">European freshwater eel</name>
    <name type="synonym">Muraena anguilla</name>
    <dbReference type="NCBI Taxonomy" id="7936"/>
    <lineage>
        <taxon>Eukaryota</taxon>
        <taxon>Metazoa</taxon>
        <taxon>Chordata</taxon>
        <taxon>Craniata</taxon>
        <taxon>Vertebrata</taxon>
        <taxon>Euteleostomi</taxon>
        <taxon>Actinopterygii</taxon>
        <taxon>Neopterygii</taxon>
        <taxon>Teleostei</taxon>
        <taxon>Anguilliformes</taxon>
        <taxon>Anguillidae</taxon>
        <taxon>Anguilla</taxon>
    </lineage>
</organism>
<keyword evidence="2" id="KW-1185">Reference proteome</keyword>
<proteinExistence type="predicted"/>
<sequence length="119" mass="12967">MALQTQKQAAASKVLVTHTAGAELIEQRPRGGVSMSKLTAIALVISNRMPAPRDKSRHSLIHQDPQHLGLGSLGIRLSVCLQTTGETDQMFAFQITMQSLAGKVQIPQRWNACQNGVYM</sequence>
<dbReference type="AlphaFoldDB" id="A0A9D3RIC6"/>
<accession>A0A9D3RIC6</accession>
<evidence type="ECO:0000313" key="2">
    <source>
        <dbReference type="Proteomes" id="UP001044222"/>
    </source>
</evidence>
<gene>
    <name evidence="1" type="ORF">ANANG_G00302920</name>
</gene>
<protein>
    <submittedName>
        <fullName evidence="1">Uncharacterized protein</fullName>
    </submittedName>
</protein>
<dbReference type="Proteomes" id="UP001044222">
    <property type="component" value="Chromosome 18"/>
</dbReference>